<dbReference type="Gene3D" id="1.10.220.150">
    <property type="entry name" value="Arf GTPase activating protein"/>
    <property type="match status" value="1"/>
</dbReference>
<dbReference type="InterPro" id="IPR001164">
    <property type="entry name" value="ArfGAP_dom"/>
</dbReference>
<feature type="compositionally biased region" description="Basic and acidic residues" evidence="2">
    <location>
        <begin position="185"/>
        <end position="199"/>
    </location>
</feature>
<keyword evidence="1" id="KW-0863">Zinc-finger</keyword>
<feature type="compositionally biased region" description="Low complexity" evidence="2">
    <location>
        <begin position="200"/>
        <end position="211"/>
    </location>
</feature>
<feature type="compositionally biased region" description="Basic and acidic residues" evidence="2">
    <location>
        <begin position="103"/>
        <end position="113"/>
    </location>
</feature>
<sequence>MPRRVKEEDRIEMIIRGLLKQTENRRCINCNSLGPQYVCTTFWTFVCTNCSGVHREFTHRVKSVSMAKFSEEEITALQAGGNEDSRSNSSERRSYEKSNWSTVRDDFLERPSSERTSNSSRDDFSERTSFEKSSPFKRNGGITFRDILEERSPRYNQEFSKSSGSNRNLPARFEIVDDRFRDDGSVKHYDRYSNKEPRAGSRSPGSRRSAPTSIPPIRSVKEVFGEKIPALKIGGPPKINNEKEAEGSATSQNAASVTIPGPTSANQKQNNTVNPSSLIDFDAKPEPTNNNAEEPQAITPTKNDNESISIASSTTTQVTSNAPNTNSLESLLFDWSIPASSPSAGTSQMSTAAQMNSSTATDVGTTKAAEVSSNVGALSVAAVQNDQPLDDNRKDPTVKVTPVHQMPSKQQNQTLSNNSPASNDLKPVQNVPLEQSSQGPDSGHGSKPTARKEIPQDLFASNFTSCTPAVAGWQMHRPQGLGYGMQFRPPAMSVAAFPNHQRPNNPFDIGDDRFQVQSAIFPSMSPLQGALPNMPPTTALVSQPSPYATPLASHMSPYGMNMPLVPGAYMGQLPNNMPLTRPQGTANLGKSDDAFASLNPIQQTSGTDSSPNSSLSRLGNPFG</sequence>
<evidence type="ECO:0000256" key="1">
    <source>
        <dbReference type="PROSITE-ProRule" id="PRU00288"/>
    </source>
</evidence>
<feature type="region of interest" description="Disordered" evidence="2">
    <location>
        <begin position="185"/>
        <end position="306"/>
    </location>
</feature>
<comment type="caution">
    <text evidence="4">The sequence shown here is derived from an EMBL/GenBank/DDBJ whole genome shotgun (WGS) entry which is preliminary data.</text>
</comment>
<protein>
    <recommendedName>
        <fullName evidence="3">Arf-GAP domain-containing protein</fullName>
    </recommendedName>
</protein>
<dbReference type="SUPFAM" id="SSF57863">
    <property type="entry name" value="ArfGap/RecO-like zinc finger"/>
    <property type="match status" value="1"/>
</dbReference>
<keyword evidence="5" id="KW-1185">Reference proteome</keyword>
<dbReference type="InterPro" id="IPR037278">
    <property type="entry name" value="ARFGAP/RecO"/>
</dbReference>
<feature type="domain" description="Arf-GAP" evidence="3">
    <location>
        <begin position="12"/>
        <end position="87"/>
    </location>
</feature>
<feature type="compositionally biased region" description="Polar residues" evidence="2">
    <location>
        <begin position="287"/>
        <end position="306"/>
    </location>
</feature>
<feature type="region of interest" description="Disordered" evidence="2">
    <location>
        <begin position="382"/>
        <end position="450"/>
    </location>
</feature>
<evidence type="ECO:0000313" key="5">
    <source>
        <dbReference type="Proteomes" id="UP001318860"/>
    </source>
</evidence>
<dbReference type="SMART" id="SM00105">
    <property type="entry name" value="ArfGap"/>
    <property type="match status" value="1"/>
</dbReference>
<name>A0ABR0XSX1_REHGL</name>
<reference evidence="4 5" key="1">
    <citation type="journal article" date="2021" name="Comput. Struct. Biotechnol. J.">
        <title>De novo genome assembly of the potent medicinal plant Rehmannia glutinosa using nanopore technology.</title>
        <authorList>
            <person name="Ma L."/>
            <person name="Dong C."/>
            <person name="Song C."/>
            <person name="Wang X."/>
            <person name="Zheng X."/>
            <person name="Niu Y."/>
            <person name="Chen S."/>
            <person name="Feng W."/>
        </authorList>
    </citation>
    <scope>NUCLEOTIDE SEQUENCE [LARGE SCALE GENOMIC DNA]</scope>
    <source>
        <strain evidence="4">DH-2019</strain>
    </source>
</reference>
<feature type="compositionally biased region" description="Basic and acidic residues" evidence="2">
    <location>
        <begin position="83"/>
        <end position="96"/>
    </location>
</feature>
<keyword evidence="1" id="KW-0479">Metal-binding</keyword>
<dbReference type="InterPro" id="IPR038508">
    <property type="entry name" value="ArfGAP_dom_sf"/>
</dbReference>
<dbReference type="PROSITE" id="PS50115">
    <property type="entry name" value="ARFGAP"/>
    <property type="match status" value="1"/>
</dbReference>
<evidence type="ECO:0000256" key="2">
    <source>
        <dbReference type="SAM" id="MobiDB-lite"/>
    </source>
</evidence>
<evidence type="ECO:0000313" key="4">
    <source>
        <dbReference type="EMBL" id="KAK6162135.1"/>
    </source>
</evidence>
<feature type="compositionally biased region" description="Polar residues" evidence="2">
    <location>
        <begin position="599"/>
        <end position="617"/>
    </location>
</feature>
<feature type="region of interest" description="Disordered" evidence="2">
    <location>
        <begin position="575"/>
        <end position="623"/>
    </location>
</feature>
<dbReference type="PRINTS" id="PR00405">
    <property type="entry name" value="REVINTRACTNG"/>
</dbReference>
<gene>
    <name evidence="4" type="ORF">DH2020_001976</name>
</gene>
<dbReference type="PANTHER" id="PTHR46085">
    <property type="entry name" value="ARFGAP/RECO-RELATED"/>
    <property type="match status" value="1"/>
</dbReference>
<dbReference type="PANTHER" id="PTHR46085:SF18">
    <property type="entry name" value="ARF-GAP DOMAIN-CONTAINING PROTEIN"/>
    <property type="match status" value="1"/>
</dbReference>
<dbReference type="CDD" id="cd08838">
    <property type="entry name" value="ArfGap_AGFG"/>
    <property type="match status" value="1"/>
</dbReference>
<accession>A0ABR0XSX1</accession>
<keyword evidence="1" id="KW-0862">Zinc</keyword>
<feature type="compositionally biased region" description="Polar residues" evidence="2">
    <location>
        <begin position="248"/>
        <end position="277"/>
    </location>
</feature>
<feature type="compositionally biased region" description="Polar residues" evidence="2">
    <location>
        <begin position="407"/>
        <end position="422"/>
    </location>
</feature>
<dbReference type="InterPro" id="IPR044820">
    <property type="entry name" value="AGD14-like"/>
</dbReference>
<organism evidence="4 5">
    <name type="scientific">Rehmannia glutinosa</name>
    <name type="common">Chinese foxglove</name>
    <dbReference type="NCBI Taxonomy" id="99300"/>
    <lineage>
        <taxon>Eukaryota</taxon>
        <taxon>Viridiplantae</taxon>
        <taxon>Streptophyta</taxon>
        <taxon>Embryophyta</taxon>
        <taxon>Tracheophyta</taxon>
        <taxon>Spermatophyta</taxon>
        <taxon>Magnoliopsida</taxon>
        <taxon>eudicotyledons</taxon>
        <taxon>Gunneridae</taxon>
        <taxon>Pentapetalae</taxon>
        <taxon>asterids</taxon>
        <taxon>lamiids</taxon>
        <taxon>Lamiales</taxon>
        <taxon>Orobanchaceae</taxon>
        <taxon>Rehmannieae</taxon>
        <taxon>Rehmannia</taxon>
    </lineage>
</organism>
<feature type="compositionally biased region" description="Polar residues" evidence="2">
    <location>
        <begin position="575"/>
        <end position="588"/>
    </location>
</feature>
<feature type="region of interest" description="Disordered" evidence="2">
    <location>
        <begin position="76"/>
        <end position="149"/>
    </location>
</feature>
<dbReference type="EMBL" id="JABTTQ020000002">
    <property type="protein sequence ID" value="KAK6162135.1"/>
    <property type="molecule type" value="Genomic_DNA"/>
</dbReference>
<evidence type="ECO:0000259" key="3">
    <source>
        <dbReference type="PROSITE" id="PS50115"/>
    </source>
</evidence>
<dbReference type="Pfam" id="PF01412">
    <property type="entry name" value="ArfGap"/>
    <property type="match status" value="1"/>
</dbReference>
<feature type="compositionally biased region" description="Basic and acidic residues" evidence="2">
    <location>
        <begin position="120"/>
        <end position="130"/>
    </location>
</feature>
<dbReference type="Proteomes" id="UP001318860">
    <property type="component" value="Unassembled WGS sequence"/>
</dbReference>
<proteinExistence type="predicted"/>